<dbReference type="Gene3D" id="3.30.70.1430">
    <property type="entry name" value="Multidrug efflux transporter AcrB pore domain"/>
    <property type="match status" value="2"/>
</dbReference>
<dbReference type="FunFam" id="3.30.2090.10:FF:000001">
    <property type="entry name" value="Efflux pump membrane transporter"/>
    <property type="match status" value="1"/>
</dbReference>
<feature type="transmembrane region" description="Helical" evidence="9">
    <location>
        <begin position="396"/>
        <end position="417"/>
    </location>
</feature>
<keyword evidence="4" id="KW-1003">Cell membrane</keyword>
<reference evidence="10 11" key="1">
    <citation type="journal article" date="2008" name="J. Bacteriol.">
        <title>Insights into plant cell wall degradation from the genome sequence of the soil bacterium Cellvibrio japonicus.</title>
        <authorList>
            <person name="Deboy R.T."/>
            <person name="Mongodin E.F."/>
            <person name="Fouts D.E."/>
            <person name="Tailford L.E."/>
            <person name="Khouri H."/>
            <person name="Emerson J.B."/>
            <person name="Mohamoud Y."/>
            <person name="Watkins K."/>
            <person name="Henrissat B."/>
            <person name="Gilbert H.J."/>
            <person name="Nelson K.E."/>
        </authorList>
    </citation>
    <scope>NUCLEOTIDE SEQUENCE [LARGE SCALE GENOMIC DNA]</scope>
    <source>
        <strain evidence="10 11">Ueda107</strain>
    </source>
</reference>
<feature type="transmembrane region" description="Helical" evidence="9">
    <location>
        <begin position="876"/>
        <end position="893"/>
    </location>
</feature>
<dbReference type="InterPro" id="IPR027463">
    <property type="entry name" value="AcrB_DN_DC_subdom"/>
</dbReference>
<keyword evidence="7 9" id="KW-1133">Transmembrane helix</keyword>
<dbReference type="OrthoDB" id="9757904at2"/>
<evidence type="ECO:0000256" key="4">
    <source>
        <dbReference type="ARBA" id="ARBA00022475"/>
    </source>
</evidence>
<evidence type="ECO:0000313" key="11">
    <source>
        <dbReference type="Proteomes" id="UP000001036"/>
    </source>
</evidence>
<dbReference type="AlphaFoldDB" id="B3PDL4"/>
<evidence type="ECO:0000256" key="5">
    <source>
        <dbReference type="ARBA" id="ARBA00022519"/>
    </source>
</evidence>
<feature type="transmembrane region" description="Helical" evidence="9">
    <location>
        <begin position="900"/>
        <end position="920"/>
    </location>
</feature>
<dbReference type="PANTHER" id="PTHR32063:SF13">
    <property type="entry name" value="MULTIDRUG EFFLUX PUMP SUBUNIT ACRB-RELATED"/>
    <property type="match status" value="1"/>
</dbReference>
<dbReference type="FunFam" id="1.20.1640.10:FF:000001">
    <property type="entry name" value="Efflux pump membrane transporter"/>
    <property type="match status" value="1"/>
</dbReference>
<dbReference type="SUPFAM" id="SSF82866">
    <property type="entry name" value="Multidrug efflux transporter AcrB transmembrane domain"/>
    <property type="match status" value="2"/>
</dbReference>
<feature type="transmembrane region" description="Helical" evidence="9">
    <location>
        <begin position="366"/>
        <end position="390"/>
    </location>
</feature>
<feature type="transmembrane region" description="Helical" evidence="9">
    <location>
        <begin position="470"/>
        <end position="497"/>
    </location>
</feature>
<dbReference type="NCBIfam" id="TIGR00915">
    <property type="entry name" value="2A0602"/>
    <property type="match status" value="1"/>
</dbReference>
<dbReference type="KEGG" id="cja:CJA_1474"/>
<comment type="subcellular location">
    <subcellularLocation>
        <location evidence="1 9">Cell inner membrane</location>
        <topology evidence="1 9">Multi-pass membrane protein</topology>
    </subcellularLocation>
</comment>
<dbReference type="FunFam" id="3.30.2090.10:FF:000002">
    <property type="entry name" value="Efflux pump membrane transporter"/>
    <property type="match status" value="1"/>
</dbReference>
<dbReference type="Proteomes" id="UP000001036">
    <property type="component" value="Chromosome"/>
</dbReference>
<dbReference type="Gene3D" id="3.30.70.1440">
    <property type="entry name" value="Multidrug efflux transporter AcrB pore domain"/>
    <property type="match status" value="1"/>
</dbReference>
<dbReference type="EMBL" id="CP000934">
    <property type="protein sequence ID" value="ACE82790.1"/>
    <property type="molecule type" value="Genomic_DNA"/>
</dbReference>
<evidence type="ECO:0000256" key="1">
    <source>
        <dbReference type="ARBA" id="ARBA00004429"/>
    </source>
</evidence>
<name>B3PDL4_CELJU</name>
<dbReference type="GO" id="GO:0005886">
    <property type="term" value="C:plasma membrane"/>
    <property type="evidence" value="ECO:0007669"/>
    <property type="project" value="UniProtKB-SubCell"/>
</dbReference>
<dbReference type="NCBIfam" id="NF000282">
    <property type="entry name" value="RND_permease_1"/>
    <property type="match status" value="1"/>
</dbReference>
<dbReference type="FunFam" id="3.30.70.1430:FF:000001">
    <property type="entry name" value="Efflux pump membrane transporter"/>
    <property type="match status" value="1"/>
</dbReference>
<evidence type="ECO:0000256" key="9">
    <source>
        <dbReference type="RuleBase" id="RU364070"/>
    </source>
</evidence>
<dbReference type="GO" id="GO:0009636">
    <property type="term" value="P:response to toxic substance"/>
    <property type="evidence" value="ECO:0007669"/>
    <property type="project" value="UniProtKB-ARBA"/>
</dbReference>
<dbReference type="Gene3D" id="3.30.2090.10">
    <property type="entry name" value="Multidrug efflux transporter AcrB TolC docking domain, DN and DC subdomains"/>
    <property type="match status" value="2"/>
</dbReference>
<gene>
    <name evidence="10" type="primary">acrB</name>
    <name evidence="10" type="ordered locus">CJA_1474</name>
</gene>
<evidence type="ECO:0000256" key="3">
    <source>
        <dbReference type="ARBA" id="ARBA00022448"/>
    </source>
</evidence>
<keyword evidence="5 9" id="KW-0997">Cell inner membrane</keyword>
<evidence type="ECO:0000256" key="2">
    <source>
        <dbReference type="ARBA" id="ARBA00010942"/>
    </source>
</evidence>
<comment type="similarity">
    <text evidence="2 9">Belongs to the resistance-nodulation-cell division (RND) (TC 2.A.6) family.</text>
</comment>
<keyword evidence="3 9" id="KW-0813">Transport</keyword>
<dbReference type="STRING" id="498211.CJA_1474"/>
<evidence type="ECO:0000256" key="7">
    <source>
        <dbReference type="ARBA" id="ARBA00022989"/>
    </source>
</evidence>
<dbReference type="SUPFAM" id="SSF82714">
    <property type="entry name" value="Multidrug efflux transporter AcrB TolC docking domain, DN and DC subdomains"/>
    <property type="match status" value="2"/>
</dbReference>
<organism evidence="10 11">
    <name type="scientific">Cellvibrio japonicus (strain Ueda107)</name>
    <name type="common">Pseudomonas fluorescens subsp. cellulosa</name>
    <dbReference type="NCBI Taxonomy" id="498211"/>
    <lineage>
        <taxon>Bacteria</taxon>
        <taxon>Pseudomonadati</taxon>
        <taxon>Pseudomonadota</taxon>
        <taxon>Gammaproteobacteria</taxon>
        <taxon>Cellvibrionales</taxon>
        <taxon>Cellvibrionaceae</taxon>
        <taxon>Cellvibrio</taxon>
    </lineage>
</organism>
<dbReference type="PANTHER" id="PTHR32063">
    <property type="match status" value="1"/>
</dbReference>
<keyword evidence="6 9" id="KW-0812">Transmembrane</keyword>
<keyword evidence="8 9" id="KW-0472">Membrane</keyword>
<comment type="caution">
    <text evidence="9">Lacks conserved residue(s) required for the propagation of feature annotation.</text>
</comment>
<sequence length="1048" mass="112318">MARFFIDRPIFAWVIALVIMLAGVLSISALPIAQYPSIAPPAISISATYPGASARTLEDSVTQVIEQKMKGLDGLMYMSSTSESSGTVTLMLTFTADTNPDIAQVQVQNKLALATPLLPQEVQRQGVTVAKSARNFLMVLGFVSADGSMSNIDIGDYVAANVQDIISRVDGVGEVQLFGTQYAMRIWLDPARLQNYKLTPADISNAITAQNAQVSAGQLGGMPAIEGQQLNATVTAQSRLQTVEQFRHIILRTNPDGSNVRLGDVAKIELGGDTYDVVARFNGKPAAGLGVKLAAGANALDTAEGVKAKIAELQPFFPEGLQAVVPYDTTPFVKISIQKVVETLIEAVVLVFLVMYLFLQNFRATLIPTIAVPVVLLGTFGVLAAFGYSINTLTMFAMVLAIGLLVDDAIVVVENVERVMTEEKLSPKEATRKSMREITGALIGIALVLSAVFVPMAFFGGSTGVIYRQFSITLVSAMALSVLVALSLTPALCATLLKAGDHNHDAPKSLIGRFFAGFNRNFERVNKGTRSFVGRMIGQSKRYLVIYGLILLGLGFLFSRLPTAFLPDEDQGILFNQILLPAGATTERTLQVVEQVEKHFLEEQGDAVKSIFTVTGFSFAGRGQNAAIGFVNLRPWDERTESHLALNAVVGKAMGSFSKIRDAMVFAFAPPAVIELGTANGFNLHLQDRAGLGHDQLLAARNQLLGMAAQNPVLSSVRPNGQEDKPELQLDIDLAKAGALGVSQADINSTLATAWGGSYVNDFIDKGRVKRVFVQGDASSRMNPEDLNQWYVRNSQGDMVPFSAFASSHWGYGSPRLERYNGLASMEIQGAAAPGYSTGDAMLAMEELIAKLPPGIGFEWTGMSYQERMTGDQAPLLYALSLLVVFLCLAALYESWFVPAAVMLVVPLGVLGAVIAATLVKLPNDIYFQVGLLTTMGLASKNAILIVEFAKGRMEQGMDLVAASIEAVRLRLRPIIMTSMAFVCGVLPLALATGAGSGAQNALGIGVVGGMLTSAGLAILFVPLFFVLIRRLFPVKKDIEATDEHDTH</sequence>
<feature type="transmembrane region" description="Helical" evidence="9">
    <location>
        <begin position="970"/>
        <end position="991"/>
    </location>
</feature>
<dbReference type="GO" id="GO:0015562">
    <property type="term" value="F:efflux transmembrane transporter activity"/>
    <property type="evidence" value="ECO:0007669"/>
    <property type="project" value="InterPro"/>
</dbReference>
<feature type="transmembrane region" description="Helical" evidence="9">
    <location>
        <begin position="544"/>
        <end position="561"/>
    </location>
</feature>
<dbReference type="InterPro" id="IPR001036">
    <property type="entry name" value="Acrflvin-R"/>
</dbReference>
<dbReference type="PRINTS" id="PR00702">
    <property type="entry name" value="ACRIFLAVINRP"/>
</dbReference>
<dbReference type="GO" id="GO:0042910">
    <property type="term" value="F:xenobiotic transmembrane transporter activity"/>
    <property type="evidence" value="ECO:0007669"/>
    <property type="project" value="TreeGrafter"/>
</dbReference>
<dbReference type="FunFam" id="3.30.70.1430:FF:000002">
    <property type="entry name" value="Efflux pump membrane transporter"/>
    <property type="match status" value="1"/>
</dbReference>
<feature type="transmembrane region" description="Helical" evidence="9">
    <location>
        <begin position="926"/>
        <end position="949"/>
    </location>
</feature>
<feature type="transmembrane region" description="Helical" evidence="9">
    <location>
        <begin position="1003"/>
        <end position="1029"/>
    </location>
</feature>
<dbReference type="Pfam" id="PF00873">
    <property type="entry name" value="ACR_tran"/>
    <property type="match status" value="1"/>
</dbReference>
<proteinExistence type="inferred from homology"/>
<dbReference type="InterPro" id="IPR004764">
    <property type="entry name" value="MdtF-like"/>
</dbReference>
<feature type="transmembrane region" description="Helical" evidence="9">
    <location>
        <begin position="340"/>
        <end position="359"/>
    </location>
</feature>
<dbReference type="Gene3D" id="1.20.1640.10">
    <property type="entry name" value="Multidrug efflux transporter AcrB transmembrane domain"/>
    <property type="match status" value="2"/>
</dbReference>
<dbReference type="Gene3D" id="3.30.70.1320">
    <property type="entry name" value="Multidrug efflux transporter AcrB pore domain like"/>
    <property type="match status" value="1"/>
</dbReference>
<evidence type="ECO:0000256" key="8">
    <source>
        <dbReference type="ARBA" id="ARBA00023136"/>
    </source>
</evidence>
<evidence type="ECO:0000256" key="6">
    <source>
        <dbReference type="ARBA" id="ARBA00022692"/>
    </source>
</evidence>
<dbReference type="eggNOG" id="COG0841">
    <property type="taxonomic scope" value="Bacteria"/>
</dbReference>
<evidence type="ECO:0000313" key="10">
    <source>
        <dbReference type="EMBL" id="ACE82790.1"/>
    </source>
</evidence>
<protein>
    <recommendedName>
        <fullName evidence="9">Efflux pump membrane transporter</fullName>
    </recommendedName>
</protein>
<dbReference type="SUPFAM" id="SSF82693">
    <property type="entry name" value="Multidrug efflux transporter AcrB pore domain, PN1, PN2, PC1 and PC2 subdomains"/>
    <property type="match status" value="4"/>
</dbReference>
<keyword evidence="11" id="KW-1185">Reference proteome</keyword>
<dbReference type="HOGENOM" id="CLU_002755_0_2_6"/>
<feature type="transmembrane region" description="Helical" evidence="9">
    <location>
        <begin position="438"/>
        <end position="458"/>
    </location>
</feature>
<accession>B3PDL4</accession>
<dbReference type="RefSeq" id="WP_012487104.1">
    <property type="nucleotide sequence ID" value="NC_010995.1"/>
</dbReference>